<keyword evidence="10 12" id="KW-0648">Protein biosynthesis</keyword>
<keyword evidence="11 12" id="KW-0030">Aminoacyl-tRNA synthetase</keyword>
<comment type="caution">
    <text evidence="12">Lacks conserved residue(s) required for the propagation of feature annotation.</text>
</comment>
<evidence type="ECO:0000259" key="13">
    <source>
        <dbReference type="SMART" id="SM00840"/>
    </source>
</evidence>
<keyword evidence="6 12" id="KW-0479">Metal-binding</keyword>
<dbReference type="AlphaFoldDB" id="A0A286RB82"/>
<gene>
    <name evidence="12" type="primary">cysS</name>
    <name evidence="14" type="ORF">THTE_0624</name>
</gene>
<dbReference type="GO" id="GO:0008270">
    <property type="term" value="F:zinc ion binding"/>
    <property type="evidence" value="ECO:0007669"/>
    <property type="project" value="UniProtKB-UniRule"/>
</dbReference>
<feature type="short sequence motif" description="'HIGH' region" evidence="12">
    <location>
        <begin position="30"/>
        <end position="40"/>
    </location>
</feature>
<comment type="similarity">
    <text evidence="2 12">Belongs to the class-I aminoacyl-tRNA synthetase family.</text>
</comment>
<keyword evidence="5 12" id="KW-0436">Ligase</keyword>
<dbReference type="RefSeq" id="WP_095413902.1">
    <property type="nucleotide sequence ID" value="NZ_CP018477.1"/>
</dbReference>
<evidence type="ECO:0000256" key="8">
    <source>
        <dbReference type="ARBA" id="ARBA00022833"/>
    </source>
</evidence>
<proteinExistence type="inferred from homology"/>
<dbReference type="KEGG" id="ttf:THTE_0624"/>
<keyword evidence="8 12" id="KW-0862">Zinc</keyword>
<keyword evidence="15" id="KW-1185">Reference proteome</keyword>
<evidence type="ECO:0000256" key="4">
    <source>
        <dbReference type="ARBA" id="ARBA00022490"/>
    </source>
</evidence>
<accession>A0A286RB82</accession>
<feature type="binding site" evidence="12">
    <location>
        <position position="28"/>
    </location>
    <ligand>
        <name>Zn(2+)</name>
        <dbReference type="ChEBI" id="CHEBI:29105"/>
    </ligand>
</feature>
<comment type="cofactor">
    <cofactor evidence="12">
        <name>Zn(2+)</name>
        <dbReference type="ChEBI" id="CHEBI:29105"/>
    </cofactor>
    <text evidence="12">Binds 1 zinc ion per subunit.</text>
</comment>
<dbReference type="InterPro" id="IPR032678">
    <property type="entry name" value="tRNA-synt_1_cat_dom"/>
</dbReference>
<dbReference type="InterPro" id="IPR015273">
    <property type="entry name" value="Cys-tRNA-synt_Ia_DALR"/>
</dbReference>
<dbReference type="GO" id="GO:0005524">
    <property type="term" value="F:ATP binding"/>
    <property type="evidence" value="ECO:0007669"/>
    <property type="project" value="UniProtKB-UniRule"/>
</dbReference>
<sequence>MIRVYNTLTRKKEPFETVKPGQVGIYLCGPTVYKPSHIGHMVGPVIFDAIKRYLTYNGYRVTWVVNITDVDDKLIAESQRRGIPMSQVAEEMIADYMANLQALGIDTVDHFPRATENIDAIIEFIQDLIAKGYAYPADGDVYFDVTKIPDYGKLSGRKLESMLPEGGEGAHRKRSPYDFALWKSAKPNEPFWNSPWGPGRPGWHIECSVMSSRILGETFDIHGGGLDLVFPHHENEIAQSEARHGKPMVRYWLHNGLMQAADEIGKVGGRHTRPADDLEAQQVGKISKSKGASPFRELLAEYRPETIRFFILSTHYRRPIEFSERRLQEMETAVETFYRFFERFERITGRSFYTLPAPTRREEGEFSPGDDPFLKDVHAHREKFLEFMDDDFNTGGAIGELFELVRRLNRYIDENRLEEPASRTPEKLTNLVKGATVLKELGNVLGLFRTPPPSRKTVEESGLTAKLLDLLVAIRAEARKAKNFQVADRIRSGLAELGVVLEDRPDGTTWRIENRSGD</sequence>
<dbReference type="OrthoDB" id="9815130at2"/>
<feature type="binding site" evidence="12">
    <location>
        <position position="288"/>
    </location>
    <ligand>
        <name>ATP</name>
        <dbReference type="ChEBI" id="CHEBI:30616"/>
    </ligand>
</feature>
<dbReference type="InterPro" id="IPR056411">
    <property type="entry name" value="CysS_C"/>
</dbReference>
<dbReference type="PRINTS" id="PR00983">
    <property type="entry name" value="TRNASYNTHCYS"/>
</dbReference>
<dbReference type="Gene3D" id="3.40.50.620">
    <property type="entry name" value="HUPs"/>
    <property type="match status" value="1"/>
</dbReference>
<evidence type="ECO:0000256" key="5">
    <source>
        <dbReference type="ARBA" id="ARBA00022598"/>
    </source>
</evidence>
<protein>
    <recommendedName>
        <fullName evidence="12">Cysteine--tRNA ligase</fullName>
        <ecNumber evidence="12">6.1.1.16</ecNumber>
    </recommendedName>
    <alternativeName>
        <fullName evidence="12">Cysteinyl-tRNA synthetase</fullName>
        <shortName evidence="12">CysRS</shortName>
    </alternativeName>
</protein>
<dbReference type="NCBIfam" id="TIGR00435">
    <property type="entry name" value="cysS"/>
    <property type="match status" value="1"/>
</dbReference>
<evidence type="ECO:0000256" key="1">
    <source>
        <dbReference type="ARBA" id="ARBA00004496"/>
    </source>
</evidence>
<dbReference type="GO" id="GO:0005829">
    <property type="term" value="C:cytosol"/>
    <property type="evidence" value="ECO:0007669"/>
    <property type="project" value="TreeGrafter"/>
</dbReference>
<evidence type="ECO:0000256" key="3">
    <source>
        <dbReference type="ARBA" id="ARBA00011245"/>
    </source>
</evidence>
<dbReference type="EC" id="6.1.1.16" evidence="12"/>
<keyword evidence="9 12" id="KW-0067">ATP-binding</keyword>
<feature type="domain" description="Cysteinyl-tRNA synthetase class Ia DALR" evidence="13">
    <location>
        <begin position="383"/>
        <end position="462"/>
    </location>
</feature>
<comment type="subcellular location">
    <subcellularLocation>
        <location evidence="1 12">Cytoplasm</location>
    </subcellularLocation>
</comment>
<evidence type="ECO:0000256" key="11">
    <source>
        <dbReference type="ARBA" id="ARBA00023146"/>
    </source>
</evidence>
<feature type="binding site" evidence="12">
    <location>
        <position position="236"/>
    </location>
    <ligand>
        <name>Zn(2+)</name>
        <dbReference type="ChEBI" id="CHEBI:29105"/>
    </ligand>
</feature>
<dbReference type="SUPFAM" id="SSF47323">
    <property type="entry name" value="Anticodon-binding domain of a subclass of class I aminoacyl-tRNA synthetases"/>
    <property type="match status" value="1"/>
</dbReference>
<dbReference type="GO" id="GO:0006423">
    <property type="term" value="P:cysteinyl-tRNA aminoacylation"/>
    <property type="evidence" value="ECO:0007669"/>
    <property type="project" value="UniProtKB-UniRule"/>
</dbReference>
<organism evidence="14 15">
    <name type="scientific">Thermogutta terrifontis</name>
    <dbReference type="NCBI Taxonomy" id="1331910"/>
    <lineage>
        <taxon>Bacteria</taxon>
        <taxon>Pseudomonadati</taxon>
        <taxon>Planctomycetota</taxon>
        <taxon>Planctomycetia</taxon>
        <taxon>Pirellulales</taxon>
        <taxon>Thermoguttaceae</taxon>
        <taxon>Thermogutta</taxon>
    </lineage>
</organism>
<dbReference type="GO" id="GO:0004817">
    <property type="term" value="F:cysteine-tRNA ligase activity"/>
    <property type="evidence" value="ECO:0007669"/>
    <property type="project" value="UniProtKB-UniRule"/>
</dbReference>
<reference evidence="14 15" key="1">
    <citation type="journal article" name="Front. Microbiol.">
        <title>Sugar Metabolism of the First Thermophilic Planctomycete Thermogutta terrifontis: Comparative Genomic and Transcriptomic Approaches.</title>
        <authorList>
            <person name="Elcheninov A.G."/>
            <person name="Menzel P."/>
            <person name="Gudbergsdottir S.R."/>
            <person name="Slesarev A.I."/>
            <person name="Kadnikov V.V."/>
            <person name="Krogh A."/>
            <person name="Bonch-Osmolovskaya E.A."/>
            <person name="Peng X."/>
            <person name="Kublanov I.V."/>
        </authorList>
    </citation>
    <scope>NUCLEOTIDE SEQUENCE [LARGE SCALE GENOMIC DNA]</scope>
    <source>
        <strain evidence="14 15">R1</strain>
    </source>
</reference>
<dbReference type="InterPro" id="IPR024909">
    <property type="entry name" value="Cys-tRNA/MSH_ligase"/>
</dbReference>
<dbReference type="PANTHER" id="PTHR10890:SF3">
    <property type="entry name" value="CYSTEINE--TRNA LIGASE, CYTOPLASMIC"/>
    <property type="match status" value="1"/>
</dbReference>
<dbReference type="Proteomes" id="UP000215086">
    <property type="component" value="Chromosome"/>
</dbReference>
<name>A0A286RB82_9BACT</name>
<dbReference type="InterPro" id="IPR015803">
    <property type="entry name" value="Cys-tRNA-ligase"/>
</dbReference>
<comment type="catalytic activity">
    <reaction evidence="12">
        <text>tRNA(Cys) + L-cysteine + ATP = L-cysteinyl-tRNA(Cys) + AMP + diphosphate</text>
        <dbReference type="Rhea" id="RHEA:17773"/>
        <dbReference type="Rhea" id="RHEA-COMP:9661"/>
        <dbReference type="Rhea" id="RHEA-COMP:9679"/>
        <dbReference type="ChEBI" id="CHEBI:30616"/>
        <dbReference type="ChEBI" id="CHEBI:33019"/>
        <dbReference type="ChEBI" id="CHEBI:35235"/>
        <dbReference type="ChEBI" id="CHEBI:78442"/>
        <dbReference type="ChEBI" id="CHEBI:78517"/>
        <dbReference type="ChEBI" id="CHEBI:456215"/>
        <dbReference type="EC" id="6.1.1.16"/>
    </reaction>
</comment>
<keyword evidence="7 12" id="KW-0547">Nucleotide-binding</keyword>
<dbReference type="SMART" id="SM00840">
    <property type="entry name" value="DALR_2"/>
    <property type="match status" value="1"/>
</dbReference>
<dbReference type="InterPro" id="IPR014729">
    <property type="entry name" value="Rossmann-like_a/b/a_fold"/>
</dbReference>
<dbReference type="PANTHER" id="PTHR10890">
    <property type="entry name" value="CYSTEINYL-TRNA SYNTHETASE"/>
    <property type="match status" value="1"/>
</dbReference>
<dbReference type="CDD" id="cd00672">
    <property type="entry name" value="CysRS_core"/>
    <property type="match status" value="1"/>
</dbReference>
<evidence type="ECO:0000313" key="14">
    <source>
        <dbReference type="EMBL" id="ASV73226.1"/>
    </source>
</evidence>
<dbReference type="Gene3D" id="1.20.120.1910">
    <property type="entry name" value="Cysteine-tRNA ligase, C-terminal anti-codon recognition domain"/>
    <property type="match status" value="1"/>
</dbReference>
<comment type="subunit">
    <text evidence="3 12">Monomer.</text>
</comment>
<evidence type="ECO:0000256" key="2">
    <source>
        <dbReference type="ARBA" id="ARBA00005594"/>
    </source>
</evidence>
<evidence type="ECO:0000256" key="12">
    <source>
        <dbReference type="HAMAP-Rule" id="MF_00041"/>
    </source>
</evidence>
<evidence type="ECO:0000256" key="9">
    <source>
        <dbReference type="ARBA" id="ARBA00022840"/>
    </source>
</evidence>
<feature type="binding site" evidence="12">
    <location>
        <position position="207"/>
    </location>
    <ligand>
        <name>Zn(2+)</name>
        <dbReference type="ChEBI" id="CHEBI:29105"/>
    </ligand>
</feature>
<evidence type="ECO:0000256" key="10">
    <source>
        <dbReference type="ARBA" id="ARBA00022917"/>
    </source>
</evidence>
<feature type="binding site" evidence="12">
    <location>
        <position position="232"/>
    </location>
    <ligand>
        <name>Zn(2+)</name>
        <dbReference type="ChEBI" id="CHEBI:29105"/>
    </ligand>
</feature>
<evidence type="ECO:0000313" key="15">
    <source>
        <dbReference type="Proteomes" id="UP000215086"/>
    </source>
</evidence>
<dbReference type="SUPFAM" id="SSF52374">
    <property type="entry name" value="Nucleotidylyl transferase"/>
    <property type="match status" value="1"/>
</dbReference>
<evidence type="ECO:0000256" key="6">
    <source>
        <dbReference type="ARBA" id="ARBA00022723"/>
    </source>
</evidence>
<dbReference type="Pfam" id="PF09190">
    <property type="entry name" value="DALR_2"/>
    <property type="match status" value="1"/>
</dbReference>
<keyword evidence="4 12" id="KW-0963">Cytoplasm</keyword>
<dbReference type="EMBL" id="CP018477">
    <property type="protein sequence ID" value="ASV73226.1"/>
    <property type="molecule type" value="Genomic_DNA"/>
</dbReference>
<dbReference type="Pfam" id="PF01406">
    <property type="entry name" value="tRNA-synt_1e"/>
    <property type="match status" value="1"/>
</dbReference>
<dbReference type="InterPro" id="IPR009080">
    <property type="entry name" value="tRNAsynth_Ia_anticodon-bd"/>
</dbReference>
<evidence type="ECO:0000256" key="7">
    <source>
        <dbReference type="ARBA" id="ARBA00022741"/>
    </source>
</evidence>
<dbReference type="Pfam" id="PF23493">
    <property type="entry name" value="CysS_C"/>
    <property type="match status" value="1"/>
</dbReference>
<dbReference type="HAMAP" id="MF_00041">
    <property type="entry name" value="Cys_tRNA_synth"/>
    <property type="match status" value="1"/>
</dbReference>